<name>F9DX05_9BACL</name>
<reference evidence="2 3" key="1">
    <citation type="submission" date="2011-04" db="EMBL/GenBank/DDBJ databases">
        <authorList>
            <person name="Muzny D."/>
            <person name="Qin X."/>
            <person name="Deng J."/>
            <person name="Jiang H."/>
            <person name="Liu Y."/>
            <person name="Qu J."/>
            <person name="Song X.-Z."/>
            <person name="Zhang L."/>
            <person name="Thornton R."/>
            <person name="Coyle M."/>
            <person name="Francisco L."/>
            <person name="Jackson L."/>
            <person name="Javaid M."/>
            <person name="Korchina V."/>
            <person name="Kovar C."/>
            <person name="Mata R."/>
            <person name="Mathew T."/>
            <person name="Ngo R."/>
            <person name="Nguyen L."/>
            <person name="Nguyen N."/>
            <person name="Okwuonu G."/>
            <person name="Ongeri F."/>
            <person name="Pham C."/>
            <person name="Simmons D."/>
            <person name="Wilczek-Boney K."/>
            <person name="Hale W."/>
            <person name="Jakkamsetti A."/>
            <person name="Pham P."/>
            <person name="Ruth R."/>
            <person name="San Lucas F."/>
            <person name="Warren J."/>
            <person name="Zhang J."/>
            <person name="Zhao Z."/>
            <person name="Zhou C."/>
            <person name="Zhu D."/>
            <person name="Lee S."/>
            <person name="Bess C."/>
            <person name="Blankenburg K."/>
            <person name="Forbes L."/>
            <person name="Fu Q."/>
            <person name="Gubbala S."/>
            <person name="Hirani K."/>
            <person name="Jayaseelan J.C."/>
            <person name="Lara F."/>
            <person name="Munidasa M."/>
            <person name="Palculict T."/>
            <person name="Patil S."/>
            <person name="Pu L.-L."/>
            <person name="Saada N."/>
            <person name="Tang L."/>
            <person name="Weissenberger G."/>
            <person name="Zhu Y."/>
            <person name="Hemphill L."/>
            <person name="Shang Y."/>
            <person name="Youmans B."/>
            <person name="Ayvaz T."/>
            <person name="Ross M."/>
            <person name="Santibanez J."/>
            <person name="Aqrawi P."/>
            <person name="Gross S."/>
            <person name="Joshi V."/>
            <person name="Fowler G."/>
            <person name="Nazareth L."/>
            <person name="Reid J."/>
            <person name="Worley K."/>
            <person name="Petrosino J."/>
            <person name="Highlander S."/>
            <person name="Gibbs R."/>
        </authorList>
    </citation>
    <scope>NUCLEOTIDE SEQUENCE [LARGE SCALE GENOMIC DNA]</scope>
    <source>
        <strain evidence="2 3">2681</strain>
    </source>
</reference>
<dbReference type="HOGENOM" id="CLU_1863926_0_0_9"/>
<evidence type="ECO:0000256" key="1">
    <source>
        <dbReference type="SAM" id="Phobius"/>
    </source>
</evidence>
<keyword evidence="1" id="KW-1133">Transmembrane helix</keyword>
<evidence type="ECO:0000313" key="3">
    <source>
        <dbReference type="Proteomes" id="UP000005316"/>
    </source>
</evidence>
<comment type="caution">
    <text evidence="2">The sequence shown here is derived from an EMBL/GenBank/DDBJ whole genome shotgun (WGS) entry which is preliminary data.</text>
</comment>
<protein>
    <submittedName>
        <fullName evidence="2">Uncharacterized protein</fullName>
    </submittedName>
</protein>
<feature type="transmembrane region" description="Helical" evidence="1">
    <location>
        <begin position="111"/>
        <end position="136"/>
    </location>
</feature>
<accession>F9DX05</accession>
<gene>
    <name evidence="2" type="ORF">HMPREF9372_3336</name>
</gene>
<dbReference type="Proteomes" id="UP000005316">
    <property type="component" value="Unassembled WGS sequence"/>
</dbReference>
<dbReference type="AlphaFoldDB" id="F9DX05"/>
<proteinExistence type="predicted"/>
<evidence type="ECO:0000313" key="2">
    <source>
        <dbReference type="EMBL" id="EGQ21299.1"/>
    </source>
</evidence>
<keyword evidence="1" id="KW-0472">Membrane</keyword>
<sequence>MAQTEEELEMLNRHDELIHHDILPRLEKVEKAQLDFSTQVEAISSQVSEIKSSQTNLELTVMKDGQETRGLLTKFIDHSFAVDKAKLDAQRDVIHRDERITLKRFSTREKIVLGIVGAFAGSGGILAGIAGLLQILK</sequence>
<dbReference type="EMBL" id="AFPZ01000104">
    <property type="protein sequence ID" value="EGQ21299.1"/>
    <property type="molecule type" value="Genomic_DNA"/>
</dbReference>
<keyword evidence="1" id="KW-0812">Transmembrane</keyword>
<organism evidence="2 3">
    <name type="scientific">Sporosarcina newyorkensis 2681</name>
    <dbReference type="NCBI Taxonomy" id="1027292"/>
    <lineage>
        <taxon>Bacteria</taxon>
        <taxon>Bacillati</taxon>
        <taxon>Bacillota</taxon>
        <taxon>Bacilli</taxon>
        <taxon>Bacillales</taxon>
        <taxon>Caryophanaceae</taxon>
        <taxon>Sporosarcina</taxon>
    </lineage>
</organism>